<dbReference type="GO" id="GO:0071555">
    <property type="term" value="P:cell wall organization"/>
    <property type="evidence" value="ECO:0007669"/>
    <property type="project" value="UniProtKB-KW"/>
</dbReference>
<dbReference type="GO" id="GO:0015648">
    <property type="term" value="F:lipid-linked peptidoglycan transporter activity"/>
    <property type="evidence" value="ECO:0007669"/>
    <property type="project" value="TreeGrafter"/>
</dbReference>
<keyword evidence="4 11" id="KW-0808">Transferase</keyword>
<accession>A0A930FQP2</accession>
<dbReference type="InterPro" id="IPR018365">
    <property type="entry name" value="Cell_cycle_FtsW-rel_CS"/>
</dbReference>
<feature type="transmembrane region" description="Helical" evidence="11">
    <location>
        <begin position="265"/>
        <end position="291"/>
    </location>
</feature>
<name>A0A930FQP2_9FIRM</name>
<evidence type="ECO:0000256" key="4">
    <source>
        <dbReference type="ARBA" id="ARBA00022679"/>
    </source>
</evidence>
<sequence>MNLIRYLRRVDSTLFLTVISLGIICLMIIGSATHANVHGYPERYDFILKQGIFLVLGIIISGFTLKYDYRILYKWAPTLFVINALSLIVVKFAGTSALGAQRWIQIGPFTLQPSEFAKLFMIICLARLLSNRKQEYKTWRSLIPVAGLMTLPTFLIFIQPDLGTSLVFCAITLGMLYICGLSIKLVEQALIGLLVISPIVWFFVLHEYQKMRLLVLFNPNVDPYGSGYHVIQSKISIGSGGFIGQGLFSGTQSQLDFLPENHTDFIFSVIGEELGFVGSIFVIFLYFLLLYRTLVIAKSSEDIFGSLLACGIFSMWLFQVFINVGMTLGIMPVTGIPLPFMSYGGSALLMNLFCVGILMNVYLRRKKMMFE</sequence>
<evidence type="ECO:0000256" key="11">
    <source>
        <dbReference type="HAMAP-Rule" id="MF_02079"/>
    </source>
</evidence>
<comment type="subcellular location">
    <subcellularLocation>
        <location evidence="11">Cell membrane</location>
        <topology evidence="11">Multi-pass membrane protein</topology>
    </subcellularLocation>
    <subcellularLocation>
        <location evidence="1">Membrane</location>
        <topology evidence="1">Multi-pass membrane protein</topology>
    </subcellularLocation>
</comment>
<dbReference type="AlphaFoldDB" id="A0A930FQP2"/>
<feature type="transmembrane region" description="Helical" evidence="11">
    <location>
        <begin position="190"/>
        <end position="208"/>
    </location>
</feature>
<proteinExistence type="inferred from homology"/>
<feature type="transmembrane region" description="Helical" evidence="11">
    <location>
        <begin position="12"/>
        <end position="34"/>
    </location>
</feature>
<gene>
    <name evidence="11 12" type="primary">rodA</name>
    <name evidence="12" type="ORF">HXL70_01435</name>
</gene>
<comment type="similarity">
    <text evidence="11">Belongs to the SEDS family. MrdB/RodA subfamily.</text>
</comment>
<dbReference type="EC" id="2.4.99.28" evidence="11"/>
<dbReference type="InterPro" id="IPR011923">
    <property type="entry name" value="RodA/MrdB"/>
</dbReference>
<dbReference type="PANTHER" id="PTHR30474:SF1">
    <property type="entry name" value="PEPTIDOGLYCAN GLYCOSYLTRANSFERASE MRDB"/>
    <property type="match status" value="1"/>
</dbReference>
<dbReference type="NCBIfam" id="TIGR02210">
    <property type="entry name" value="rodA_shape"/>
    <property type="match status" value="1"/>
</dbReference>
<keyword evidence="5 11" id="KW-0812">Transmembrane</keyword>
<feature type="transmembrane region" description="Helical" evidence="11">
    <location>
        <begin position="46"/>
        <end position="65"/>
    </location>
</feature>
<dbReference type="GO" id="GO:0051301">
    <property type="term" value="P:cell division"/>
    <property type="evidence" value="ECO:0007669"/>
    <property type="project" value="InterPro"/>
</dbReference>
<dbReference type="HAMAP" id="MF_02079">
    <property type="entry name" value="PGT_RodA"/>
    <property type="match status" value="1"/>
</dbReference>
<reference evidence="12" key="1">
    <citation type="submission" date="2020-04" db="EMBL/GenBank/DDBJ databases">
        <title>Deep metagenomics examines the oral microbiome during advanced dental caries in children, revealing novel taxa and co-occurrences with host molecules.</title>
        <authorList>
            <person name="Baker J.L."/>
            <person name="Morton J.T."/>
            <person name="Dinis M."/>
            <person name="Alvarez R."/>
            <person name="Tran N.C."/>
            <person name="Knight R."/>
            <person name="Edlund A."/>
        </authorList>
    </citation>
    <scope>NUCLEOTIDE SEQUENCE</scope>
    <source>
        <strain evidence="12">JCVI_32_bin.14</strain>
    </source>
</reference>
<dbReference type="Proteomes" id="UP000757890">
    <property type="component" value="Unassembled WGS sequence"/>
</dbReference>
<keyword evidence="7 11" id="KW-0573">Peptidoglycan synthesis</keyword>
<keyword evidence="8 11" id="KW-1133">Transmembrane helix</keyword>
<evidence type="ECO:0000256" key="7">
    <source>
        <dbReference type="ARBA" id="ARBA00022984"/>
    </source>
</evidence>
<feature type="transmembrane region" description="Helical" evidence="11">
    <location>
        <begin position="72"/>
        <end position="93"/>
    </location>
</feature>
<dbReference type="GO" id="GO:0008360">
    <property type="term" value="P:regulation of cell shape"/>
    <property type="evidence" value="ECO:0007669"/>
    <property type="project" value="UniProtKB-KW"/>
</dbReference>
<evidence type="ECO:0000256" key="2">
    <source>
        <dbReference type="ARBA" id="ARBA00022475"/>
    </source>
</evidence>
<evidence type="ECO:0000256" key="10">
    <source>
        <dbReference type="ARBA" id="ARBA00023316"/>
    </source>
</evidence>
<keyword evidence="3 11" id="KW-0328">Glycosyltransferase</keyword>
<evidence type="ECO:0000256" key="9">
    <source>
        <dbReference type="ARBA" id="ARBA00023136"/>
    </source>
</evidence>
<dbReference type="EMBL" id="JABZMK010000002">
    <property type="protein sequence ID" value="MBF1128703.1"/>
    <property type="molecule type" value="Genomic_DNA"/>
</dbReference>
<keyword evidence="10 11" id="KW-0961">Cell wall biogenesis/degradation</keyword>
<dbReference type="Pfam" id="PF01098">
    <property type="entry name" value="FTSW_RODA_SPOVE"/>
    <property type="match status" value="1"/>
</dbReference>
<comment type="caution">
    <text evidence="12">The sequence shown here is derived from an EMBL/GenBank/DDBJ whole genome shotgun (WGS) entry which is preliminary data.</text>
</comment>
<comment type="pathway">
    <text evidence="11">Cell wall biogenesis; peptidoglycan biosynthesis.</text>
</comment>
<feature type="transmembrane region" description="Helical" evidence="11">
    <location>
        <begin position="113"/>
        <end position="130"/>
    </location>
</feature>
<keyword evidence="2 11" id="KW-1003">Cell membrane</keyword>
<organism evidence="12 13">
    <name type="scientific">Dialister invisus</name>
    <dbReference type="NCBI Taxonomy" id="218538"/>
    <lineage>
        <taxon>Bacteria</taxon>
        <taxon>Bacillati</taxon>
        <taxon>Bacillota</taxon>
        <taxon>Negativicutes</taxon>
        <taxon>Veillonellales</taxon>
        <taxon>Veillonellaceae</taxon>
        <taxon>Dialister</taxon>
    </lineage>
</organism>
<dbReference type="GO" id="GO:0009252">
    <property type="term" value="P:peptidoglycan biosynthetic process"/>
    <property type="evidence" value="ECO:0007669"/>
    <property type="project" value="UniProtKB-UniRule"/>
</dbReference>
<dbReference type="PROSITE" id="PS00428">
    <property type="entry name" value="FTSW_RODA_SPOVE"/>
    <property type="match status" value="1"/>
</dbReference>
<evidence type="ECO:0000256" key="8">
    <source>
        <dbReference type="ARBA" id="ARBA00022989"/>
    </source>
</evidence>
<dbReference type="GO" id="GO:0032153">
    <property type="term" value="C:cell division site"/>
    <property type="evidence" value="ECO:0007669"/>
    <property type="project" value="TreeGrafter"/>
</dbReference>
<dbReference type="PANTHER" id="PTHR30474">
    <property type="entry name" value="CELL CYCLE PROTEIN"/>
    <property type="match status" value="1"/>
</dbReference>
<feature type="transmembrane region" description="Helical" evidence="11">
    <location>
        <begin position="142"/>
        <end position="159"/>
    </location>
</feature>
<evidence type="ECO:0000256" key="5">
    <source>
        <dbReference type="ARBA" id="ARBA00022692"/>
    </source>
</evidence>
<evidence type="ECO:0000313" key="12">
    <source>
        <dbReference type="EMBL" id="MBF1128703.1"/>
    </source>
</evidence>
<comment type="catalytic activity">
    <reaction evidence="11">
        <text>[GlcNAc-(1-&gt;4)-Mur2Ac(oyl-L-Ala-gamma-D-Glu-L-Lys-D-Ala-D-Ala)](n)-di-trans,octa-cis-undecaprenyl diphosphate + beta-D-GlcNAc-(1-&gt;4)-Mur2Ac(oyl-L-Ala-gamma-D-Glu-L-Lys-D-Ala-D-Ala)-di-trans,octa-cis-undecaprenyl diphosphate = [GlcNAc-(1-&gt;4)-Mur2Ac(oyl-L-Ala-gamma-D-Glu-L-Lys-D-Ala-D-Ala)](n+1)-di-trans,octa-cis-undecaprenyl diphosphate + di-trans,octa-cis-undecaprenyl diphosphate + H(+)</text>
        <dbReference type="Rhea" id="RHEA:23708"/>
        <dbReference type="Rhea" id="RHEA-COMP:9602"/>
        <dbReference type="Rhea" id="RHEA-COMP:9603"/>
        <dbReference type="ChEBI" id="CHEBI:15378"/>
        <dbReference type="ChEBI" id="CHEBI:58405"/>
        <dbReference type="ChEBI" id="CHEBI:60033"/>
        <dbReference type="ChEBI" id="CHEBI:78435"/>
        <dbReference type="EC" id="2.4.99.28"/>
    </reaction>
</comment>
<feature type="transmembrane region" description="Helical" evidence="11">
    <location>
        <begin position="303"/>
        <end position="322"/>
    </location>
</feature>
<evidence type="ECO:0000313" key="13">
    <source>
        <dbReference type="Proteomes" id="UP000757890"/>
    </source>
</evidence>
<feature type="transmembrane region" description="Helical" evidence="11">
    <location>
        <begin position="342"/>
        <end position="363"/>
    </location>
</feature>
<evidence type="ECO:0000256" key="1">
    <source>
        <dbReference type="ARBA" id="ARBA00004141"/>
    </source>
</evidence>
<feature type="transmembrane region" description="Helical" evidence="11">
    <location>
        <begin position="165"/>
        <end position="183"/>
    </location>
</feature>
<protein>
    <recommendedName>
        <fullName evidence="11">Peptidoglycan glycosyltransferase RodA</fullName>
        <shortName evidence="11">PGT</shortName>
        <ecNumber evidence="11">2.4.99.28</ecNumber>
    </recommendedName>
    <alternativeName>
        <fullName evidence="11">Cell elongation protein RodA</fullName>
    </alternativeName>
    <alternativeName>
        <fullName evidence="11">Cell wall polymerase</fullName>
    </alternativeName>
    <alternativeName>
        <fullName evidence="11">Peptidoglycan polymerase</fullName>
        <shortName evidence="11">PG polymerase</shortName>
    </alternativeName>
</protein>
<evidence type="ECO:0000256" key="3">
    <source>
        <dbReference type="ARBA" id="ARBA00022676"/>
    </source>
</evidence>
<comment type="function">
    <text evidence="11">Peptidoglycan polymerase that is essential for cell wall elongation.</text>
</comment>
<dbReference type="GO" id="GO:0008955">
    <property type="term" value="F:peptidoglycan glycosyltransferase activity"/>
    <property type="evidence" value="ECO:0007669"/>
    <property type="project" value="UniProtKB-UniRule"/>
</dbReference>
<keyword evidence="9 11" id="KW-0472">Membrane</keyword>
<evidence type="ECO:0000256" key="6">
    <source>
        <dbReference type="ARBA" id="ARBA00022960"/>
    </source>
</evidence>
<dbReference type="InterPro" id="IPR001182">
    <property type="entry name" value="FtsW/RodA"/>
</dbReference>
<keyword evidence="6 11" id="KW-0133">Cell shape</keyword>
<dbReference type="GO" id="GO:0005886">
    <property type="term" value="C:plasma membrane"/>
    <property type="evidence" value="ECO:0007669"/>
    <property type="project" value="UniProtKB-SubCell"/>
</dbReference>